<proteinExistence type="predicted"/>
<keyword evidence="3" id="KW-1185">Reference proteome</keyword>
<dbReference type="EMBL" id="LBHB01000001">
    <property type="protein sequence ID" value="KLE35628.1"/>
    <property type="molecule type" value="Genomic_DNA"/>
</dbReference>
<sequence>MPRLLAFAPLALLAAACQPGQEPGDEPAAAETGETIASGNSDTTPTPSVTPMMVPVPAGEPSTATEPADVADSTCGADKVGPWIGQEATVPVRRAVVEAARPGSDRWIYPDSMVTTDRREDRLNVVMERGTDRFVSAHCG</sequence>
<evidence type="ECO:0000313" key="3">
    <source>
        <dbReference type="Proteomes" id="UP000053464"/>
    </source>
</evidence>
<dbReference type="Pfam" id="PF11720">
    <property type="entry name" value="Inhibitor_I78"/>
    <property type="match status" value="1"/>
</dbReference>
<feature type="compositionally biased region" description="Low complexity" evidence="1">
    <location>
        <begin position="43"/>
        <end position="57"/>
    </location>
</feature>
<evidence type="ECO:0000256" key="1">
    <source>
        <dbReference type="SAM" id="MobiDB-lite"/>
    </source>
</evidence>
<evidence type="ECO:0000313" key="2">
    <source>
        <dbReference type="EMBL" id="KLE35628.1"/>
    </source>
</evidence>
<organism evidence="2 3">
    <name type="scientific">Aurantiacibacter luteus</name>
    <dbReference type="NCBI Taxonomy" id="1581420"/>
    <lineage>
        <taxon>Bacteria</taxon>
        <taxon>Pseudomonadati</taxon>
        <taxon>Pseudomonadota</taxon>
        <taxon>Alphaproteobacteria</taxon>
        <taxon>Sphingomonadales</taxon>
        <taxon>Erythrobacteraceae</taxon>
        <taxon>Aurantiacibacter</taxon>
    </lineage>
</organism>
<dbReference type="RefSeq" id="WP_047003032.1">
    <property type="nucleotide sequence ID" value="NZ_LBHB01000001.1"/>
</dbReference>
<feature type="region of interest" description="Disordered" evidence="1">
    <location>
        <begin position="18"/>
        <end position="79"/>
    </location>
</feature>
<protein>
    <recommendedName>
        <fullName evidence="4">Peptidase inhibitor I78 family protein</fullName>
    </recommendedName>
</protein>
<name>A0A0G9N286_9SPHN</name>
<gene>
    <name evidence="2" type="ORF">AAW00_04250</name>
</gene>
<dbReference type="InterPro" id="IPR021719">
    <property type="entry name" value="Prot_inh_I78"/>
</dbReference>
<dbReference type="STRING" id="1581420.AAW00_04250"/>
<accession>A0A0G9N286</accession>
<dbReference type="PROSITE" id="PS51257">
    <property type="entry name" value="PROKAR_LIPOPROTEIN"/>
    <property type="match status" value="1"/>
</dbReference>
<comment type="caution">
    <text evidence="2">The sequence shown here is derived from an EMBL/GenBank/DDBJ whole genome shotgun (WGS) entry which is preliminary data.</text>
</comment>
<reference evidence="2 3" key="1">
    <citation type="submission" date="2015-04" db="EMBL/GenBank/DDBJ databases">
        <title>The draft genome sequence of Erythrobacter luteus KA37.</title>
        <authorList>
            <person name="Zhuang L."/>
            <person name="Liu Y."/>
            <person name="Shao Z."/>
        </authorList>
    </citation>
    <scope>NUCLEOTIDE SEQUENCE [LARGE SCALE GENOMIC DNA]</scope>
    <source>
        <strain evidence="2 3">KA37</strain>
    </source>
</reference>
<dbReference type="AlphaFoldDB" id="A0A0G9N286"/>
<evidence type="ECO:0008006" key="4">
    <source>
        <dbReference type="Google" id="ProtNLM"/>
    </source>
</evidence>
<dbReference type="Gene3D" id="3.30.10.10">
    <property type="entry name" value="Trypsin Inhibitor V, subunit A"/>
    <property type="match status" value="1"/>
</dbReference>
<dbReference type="Proteomes" id="UP000053464">
    <property type="component" value="Unassembled WGS sequence"/>
</dbReference>
<dbReference type="PATRIC" id="fig|1581420.6.peg.859"/>